<dbReference type="InterPro" id="IPR001264">
    <property type="entry name" value="Glyco_trans_51"/>
</dbReference>
<dbReference type="OrthoDB" id="343702at2"/>
<gene>
    <name evidence="15" type="primary">pbpC</name>
    <name evidence="15" type="ORF">EHQ58_09520</name>
</gene>
<evidence type="ECO:0000256" key="11">
    <source>
        <dbReference type="ARBA" id="ARBA00049902"/>
    </source>
</evidence>
<feature type="domain" description="Penicillin-binding C-terminal" evidence="14">
    <location>
        <begin position="642"/>
        <end position="722"/>
    </location>
</feature>
<proteinExistence type="inferred from homology"/>
<sequence length="729" mass="82772">MGRTSFSRKTIWKSHHSRTNHRVKRVSLMRCSLVFLLLVFTLGLPCQSALPTFAFVKDNFAPSDLKYYDREGKVLQAKRVRYDYRSLSWVSLQEISSDFVKTILFSEDKKFFQHSGVDSLAFVGSLFSSLRGEPLRGGSTITMQLVGLLDPELHIKNNRRTLTQKIKQIQRAIELEETWTKEEILTAYLNLVYFRSELRGIGAASMGLFNKEPFLLTPNESYLLTVLIRSPQAPMNRIVQRGCSLKKQFEEDRFQSCQEFDLFVKQTLFRTPIFISKPSFAPHLIDLLSKDQPYETQTTISLSLQTKILSLMQENLKPLESQNVDDGAVLVIHNRTGYVLAYVANQGKKSKVQSMDLIQARRQAGSTLKPFVYAQGFEEKKLNPLSMLNDAPIDLPVFRGIYRPLNYSKGYQGKVTVTQSLGSSLNIPAVRALSYLDMGKFLNTLSKLGFKELAYPEFYGPSLALGSADITLWELTNAYRTLANGGKFTKVNLLPSNSLNTEIERPEGEIQVYRESVTFLIQKILSDREARALSFGWESNLSTPFYTAVKTGTSQDMRDNWCVGFSSEFTVGVWIGNTKGEPMRDVTGVSGAGPIWREVMEVLHQDIPSNPPTMPSGVIYDSNKQAYFEIGMEELADERGSKHREKVPPKILVPADETIYAFDPDIPVNHQKIYFKANVYHANWNWVLNQKVIGDASIPFFWTVEKGIFILELQDQTGKVLDKTNFEVR</sequence>
<keyword evidence="9" id="KW-0511">Multifunctional enzyme</keyword>
<dbReference type="Pfam" id="PF06832">
    <property type="entry name" value="BiPBP_C"/>
    <property type="match status" value="1"/>
</dbReference>
<evidence type="ECO:0000256" key="1">
    <source>
        <dbReference type="ARBA" id="ARBA00004752"/>
    </source>
</evidence>
<dbReference type="NCBIfam" id="TIGR02073">
    <property type="entry name" value="PBP_1c"/>
    <property type="match status" value="1"/>
</dbReference>
<evidence type="ECO:0000313" key="16">
    <source>
        <dbReference type="Proteomes" id="UP000297693"/>
    </source>
</evidence>
<reference evidence="15" key="1">
    <citation type="journal article" date="2019" name="PLoS Negl. Trop. Dis.">
        <title>Revisiting the worldwide diversity of Leptospira species in the environment.</title>
        <authorList>
            <person name="Vincent A.T."/>
            <person name="Schiettekatte O."/>
            <person name="Bourhy P."/>
            <person name="Veyrier F.J."/>
            <person name="Picardeau M."/>
        </authorList>
    </citation>
    <scope>NUCLEOTIDE SEQUENCE [LARGE SCALE GENOMIC DNA]</scope>
    <source>
        <strain evidence="15">201702476</strain>
    </source>
</reference>
<comment type="pathway">
    <text evidence="1">Cell wall biogenesis; peptidoglycan biosynthesis.</text>
</comment>
<dbReference type="InterPro" id="IPR023346">
    <property type="entry name" value="Lysozyme-like_dom_sf"/>
</dbReference>
<dbReference type="GO" id="GO:0030288">
    <property type="term" value="C:outer membrane-bounded periplasmic space"/>
    <property type="evidence" value="ECO:0007669"/>
    <property type="project" value="TreeGrafter"/>
</dbReference>
<dbReference type="SUPFAM" id="SSF53955">
    <property type="entry name" value="Lysozyme-like"/>
    <property type="match status" value="1"/>
</dbReference>
<dbReference type="InterPro" id="IPR001460">
    <property type="entry name" value="PCN-bd_Tpept"/>
</dbReference>
<dbReference type="InterPro" id="IPR050396">
    <property type="entry name" value="Glycosyltr_51/Transpeptidase"/>
</dbReference>
<dbReference type="InterPro" id="IPR009647">
    <property type="entry name" value="PBP_C"/>
</dbReference>
<feature type="domain" description="Glycosyl transferase family 51" evidence="13">
    <location>
        <begin position="83"/>
        <end position="233"/>
    </location>
</feature>
<protein>
    <recommendedName>
        <fullName evidence="10">peptidoglycan glycosyltransferase</fullName>
        <ecNumber evidence="10">2.4.99.28</ecNumber>
    </recommendedName>
</protein>
<comment type="caution">
    <text evidence="15">The sequence shown here is derived from an EMBL/GenBank/DDBJ whole genome shotgun (WGS) entry which is preliminary data.</text>
</comment>
<evidence type="ECO:0000256" key="4">
    <source>
        <dbReference type="ARBA" id="ARBA00022645"/>
    </source>
</evidence>
<dbReference type="GO" id="GO:0004180">
    <property type="term" value="F:carboxypeptidase activity"/>
    <property type="evidence" value="ECO:0007669"/>
    <property type="project" value="UniProtKB-KW"/>
</dbReference>
<name>A0A4R9K1V8_9LEPT</name>
<dbReference type="InterPro" id="IPR036950">
    <property type="entry name" value="PBP_transglycosylase"/>
</dbReference>
<dbReference type="GO" id="GO:0006508">
    <property type="term" value="P:proteolysis"/>
    <property type="evidence" value="ECO:0007669"/>
    <property type="project" value="UniProtKB-KW"/>
</dbReference>
<comment type="similarity">
    <text evidence="3">In the N-terminal section; belongs to the glycosyltransferase 51 family.</text>
</comment>
<evidence type="ECO:0000256" key="7">
    <source>
        <dbReference type="ARBA" id="ARBA00022679"/>
    </source>
</evidence>
<dbReference type="EC" id="2.4.99.28" evidence="10"/>
<dbReference type="GO" id="GO:0008658">
    <property type="term" value="F:penicillin binding"/>
    <property type="evidence" value="ECO:0007669"/>
    <property type="project" value="InterPro"/>
</dbReference>
<keyword evidence="16" id="KW-1185">Reference proteome</keyword>
<dbReference type="Gene3D" id="3.40.710.10">
    <property type="entry name" value="DD-peptidase/beta-lactamase superfamily"/>
    <property type="match status" value="1"/>
</dbReference>
<evidence type="ECO:0000256" key="2">
    <source>
        <dbReference type="ARBA" id="ARBA00007090"/>
    </source>
</evidence>
<dbReference type="Pfam" id="PF00912">
    <property type="entry name" value="Transgly"/>
    <property type="match status" value="1"/>
</dbReference>
<keyword evidence="4" id="KW-0121">Carboxypeptidase</keyword>
<dbReference type="InterPro" id="IPR011815">
    <property type="entry name" value="PBP_1c"/>
</dbReference>
<evidence type="ECO:0000256" key="5">
    <source>
        <dbReference type="ARBA" id="ARBA00022670"/>
    </source>
</evidence>
<dbReference type="EMBL" id="RQGD01000025">
    <property type="protein sequence ID" value="TGL59141.1"/>
    <property type="molecule type" value="Genomic_DNA"/>
</dbReference>
<keyword evidence="7" id="KW-0808">Transferase</keyword>
<keyword evidence="8" id="KW-0378">Hydrolase</keyword>
<dbReference type="InterPro" id="IPR012338">
    <property type="entry name" value="Beta-lactam/transpept-like"/>
</dbReference>
<evidence type="ECO:0000259" key="12">
    <source>
        <dbReference type="Pfam" id="PF00905"/>
    </source>
</evidence>
<dbReference type="PANTHER" id="PTHR32282">
    <property type="entry name" value="BINDING PROTEIN TRANSPEPTIDASE, PUTATIVE-RELATED"/>
    <property type="match status" value="1"/>
</dbReference>
<dbReference type="GO" id="GO:0008955">
    <property type="term" value="F:peptidoglycan glycosyltransferase activity"/>
    <property type="evidence" value="ECO:0007669"/>
    <property type="project" value="UniProtKB-EC"/>
</dbReference>
<keyword evidence="6" id="KW-0328">Glycosyltransferase</keyword>
<evidence type="ECO:0000313" key="15">
    <source>
        <dbReference type="EMBL" id="TGL59141.1"/>
    </source>
</evidence>
<keyword evidence="5" id="KW-0645">Protease</keyword>
<comment type="similarity">
    <text evidence="2">In the C-terminal section; belongs to the transpeptidase family.</text>
</comment>
<evidence type="ECO:0000256" key="10">
    <source>
        <dbReference type="ARBA" id="ARBA00044770"/>
    </source>
</evidence>
<evidence type="ECO:0000259" key="14">
    <source>
        <dbReference type="Pfam" id="PF06832"/>
    </source>
</evidence>
<dbReference type="GO" id="GO:0009252">
    <property type="term" value="P:peptidoglycan biosynthetic process"/>
    <property type="evidence" value="ECO:0007669"/>
    <property type="project" value="InterPro"/>
</dbReference>
<comment type="catalytic activity">
    <reaction evidence="11">
        <text>[GlcNAc-(1-&gt;4)-Mur2Ac(oyl-L-Ala-gamma-D-Glu-L-Lys-D-Ala-D-Ala)](n)-di-trans,octa-cis-undecaprenyl diphosphate + beta-D-GlcNAc-(1-&gt;4)-Mur2Ac(oyl-L-Ala-gamma-D-Glu-L-Lys-D-Ala-D-Ala)-di-trans,octa-cis-undecaprenyl diphosphate = [GlcNAc-(1-&gt;4)-Mur2Ac(oyl-L-Ala-gamma-D-Glu-L-Lys-D-Ala-D-Ala)](n+1)-di-trans,octa-cis-undecaprenyl diphosphate + di-trans,octa-cis-undecaprenyl diphosphate + H(+)</text>
        <dbReference type="Rhea" id="RHEA:23708"/>
        <dbReference type="Rhea" id="RHEA-COMP:9602"/>
        <dbReference type="Rhea" id="RHEA-COMP:9603"/>
        <dbReference type="ChEBI" id="CHEBI:15378"/>
        <dbReference type="ChEBI" id="CHEBI:58405"/>
        <dbReference type="ChEBI" id="CHEBI:60033"/>
        <dbReference type="ChEBI" id="CHEBI:78435"/>
        <dbReference type="EC" id="2.4.99.28"/>
    </reaction>
</comment>
<dbReference type="PANTHER" id="PTHR32282:SF15">
    <property type="entry name" value="PENICILLIN-BINDING PROTEIN 1C"/>
    <property type="match status" value="1"/>
</dbReference>
<evidence type="ECO:0000256" key="8">
    <source>
        <dbReference type="ARBA" id="ARBA00022801"/>
    </source>
</evidence>
<evidence type="ECO:0000256" key="6">
    <source>
        <dbReference type="ARBA" id="ARBA00022676"/>
    </source>
</evidence>
<dbReference type="Proteomes" id="UP000297693">
    <property type="component" value="Unassembled WGS sequence"/>
</dbReference>
<dbReference type="SUPFAM" id="SSF56601">
    <property type="entry name" value="beta-lactamase/transpeptidase-like"/>
    <property type="match status" value="1"/>
</dbReference>
<feature type="domain" description="Penicillin-binding protein transpeptidase" evidence="12">
    <location>
        <begin position="327"/>
        <end position="600"/>
    </location>
</feature>
<dbReference type="AlphaFoldDB" id="A0A4R9K1V8"/>
<accession>A0A4R9K1V8</accession>
<evidence type="ECO:0000259" key="13">
    <source>
        <dbReference type="Pfam" id="PF00912"/>
    </source>
</evidence>
<evidence type="ECO:0000256" key="9">
    <source>
        <dbReference type="ARBA" id="ARBA00023268"/>
    </source>
</evidence>
<organism evidence="15 16">
    <name type="scientific">Leptospira ognonensis</name>
    <dbReference type="NCBI Taxonomy" id="2484945"/>
    <lineage>
        <taxon>Bacteria</taxon>
        <taxon>Pseudomonadati</taxon>
        <taxon>Spirochaetota</taxon>
        <taxon>Spirochaetia</taxon>
        <taxon>Leptospirales</taxon>
        <taxon>Leptospiraceae</taxon>
        <taxon>Leptospira</taxon>
    </lineage>
</organism>
<evidence type="ECO:0000256" key="3">
    <source>
        <dbReference type="ARBA" id="ARBA00007739"/>
    </source>
</evidence>
<dbReference type="Pfam" id="PF00905">
    <property type="entry name" value="Transpeptidase"/>
    <property type="match status" value="1"/>
</dbReference>
<dbReference type="Gene3D" id="1.10.3810.10">
    <property type="entry name" value="Biosynthetic peptidoglycan transglycosylase-like"/>
    <property type="match status" value="1"/>
</dbReference>